<dbReference type="STRING" id="489703.SAMN04488038_102139"/>
<comment type="similarity">
    <text evidence="2 9">Belongs to the acyl-CoA dehydrogenase family.</text>
</comment>
<evidence type="ECO:0000256" key="4">
    <source>
        <dbReference type="ARBA" id="ARBA00022827"/>
    </source>
</evidence>
<dbReference type="InterPro" id="IPR009075">
    <property type="entry name" value="AcylCo_DH/oxidase_C"/>
</dbReference>
<accession>A0A1H9BN37</accession>
<dbReference type="PANTHER" id="PTHR43884:SF12">
    <property type="entry name" value="ISOVALERYL-COA DEHYDROGENASE, MITOCHONDRIAL-RELATED"/>
    <property type="match status" value="1"/>
</dbReference>
<feature type="domain" description="Acyl-CoA dehydrogenase/oxidase N-terminal" evidence="12">
    <location>
        <begin position="20"/>
        <end position="137"/>
    </location>
</feature>
<evidence type="ECO:0000313" key="14">
    <source>
        <dbReference type="Proteomes" id="UP000199233"/>
    </source>
</evidence>
<dbReference type="InterPro" id="IPR036250">
    <property type="entry name" value="AcylCo_DH-like_C"/>
</dbReference>
<keyword evidence="9" id="KW-0560">Oxidoreductase</keyword>
<evidence type="ECO:0000256" key="9">
    <source>
        <dbReference type="RuleBase" id="RU362125"/>
    </source>
</evidence>
<dbReference type="InterPro" id="IPR013786">
    <property type="entry name" value="AcylCoA_DH/ox_N"/>
</dbReference>
<dbReference type="FunFam" id="1.20.140.10:FF:000004">
    <property type="entry name" value="Acyl-CoA dehydrogenase FadE25"/>
    <property type="match status" value="1"/>
</dbReference>
<keyword evidence="14" id="KW-1185">Reference proteome</keyword>
<evidence type="ECO:0000256" key="5">
    <source>
        <dbReference type="ARBA" id="ARBA00052938"/>
    </source>
</evidence>
<evidence type="ECO:0000256" key="3">
    <source>
        <dbReference type="ARBA" id="ARBA00022630"/>
    </source>
</evidence>
<dbReference type="Gene3D" id="2.40.110.10">
    <property type="entry name" value="Butyryl-CoA Dehydrogenase, subunit A, domain 2"/>
    <property type="match status" value="1"/>
</dbReference>
<comment type="cofactor">
    <cofactor evidence="1 9">
        <name>FAD</name>
        <dbReference type="ChEBI" id="CHEBI:57692"/>
    </cofactor>
</comment>
<gene>
    <name evidence="13" type="ORF">SAMN04488038_102139</name>
</gene>
<sequence length="407" mass="44744">MSETPRRRADTLSSDLLLPQETLRIRKLVREFAQDVLRPVAHRLNTTPEAKENFPREQFAAMARAGIYRIPYPADVGGMGLEFPTLATMTAAEELGYYSPSFASALFDGQAILVGRTLQNAPAAIRARYLPMLVRGEFVGCFATSEPEASTDLSVASMMTVAEKVDGGWRVSGVKRWITNSPVGDYMAVLCRTGDRLNMLWLDMHAPGVSVSAPDLKMGNHVQLTADVTLREVFVPQENLLGAEGAGLRAAIGSLVQGRMGIAAIGVAMAQAAFDFSADYMEKRKVFGQELARFQHWQFRYAEHALQIEMARNLYQKAALRLDREGNADIEAAMAKIAGSRLACEVARDAIQVCGAYGFVRTLSGPGQNFPLESIYRDAKIGEIYEGANEIQNWVIARHIFGREMTG</sequence>
<evidence type="ECO:0000256" key="1">
    <source>
        <dbReference type="ARBA" id="ARBA00001974"/>
    </source>
</evidence>
<reference evidence="13 14" key="1">
    <citation type="submission" date="2016-10" db="EMBL/GenBank/DDBJ databases">
        <authorList>
            <person name="de Groot N.N."/>
        </authorList>
    </citation>
    <scope>NUCLEOTIDE SEQUENCE [LARGE SCALE GENOMIC DNA]</scope>
    <source>
        <strain evidence="13 14">DSM 25927</strain>
    </source>
</reference>
<dbReference type="GO" id="GO:0003995">
    <property type="term" value="F:acyl-CoA dehydrogenase activity"/>
    <property type="evidence" value="ECO:0007669"/>
    <property type="project" value="TreeGrafter"/>
</dbReference>
<dbReference type="SUPFAM" id="SSF56645">
    <property type="entry name" value="Acyl-CoA dehydrogenase NM domain-like"/>
    <property type="match status" value="1"/>
</dbReference>
<dbReference type="Gene3D" id="1.10.540.10">
    <property type="entry name" value="Acyl-CoA dehydrogenase/oxidase, N-terminal domain"/>
    <property type="match status" value="1"/>
</dbReference>
<name>A0A1H9BN37_9GAMM</name>
<evidence type="ECO:0000313" key="13">
    <source>
        <dbReference type="EMBL" id="SEP89798.1"/>
    </source>
</evidence>
<dbReference type="Pfam" id="PF00441">
    <property type="entry name" value="Acyl-CoA_dh_1"/>
    <property type="match status" value="1"/>
</dbReference>
<feature type="domain" description="Acyl-CoA dehydrogenase/oxidase C-terminal" evidence="10">
    <location>
        <begin position="245"/>
        <end position="400"/>
    </location>
</feature>
<organism evidence="13 14">
    <name type="scientific">Solimonas aquatica</name>
    <dbReference type="NCBI Taxonomy" id="489703"/>
    <lineage>
        <taxon>Bacteria</taxon>
        <taxon>Pseudomonadati</taxon>
        <taxon>Pseudomonadota</taxon>
        <taxon>Gammaproteobacteria</taxon>
        <taxon>Nevskiales</taxon>
        <taxon>Nevskiaceae</taxon>
        <taxon>Solimonas</taxon>
    </lineage>
</organism>
<dbReference type="InterPro" id="IPR009100">
    <property type="entry name" value="AcylCoA_DH/oxidase_NM_dom_sf"/>
</dbReference>
<proteinExistence type="inferred from homology"/>
<dbReference type="EC" id="3.13.1.4" evidence="6"/>
<dbReference type="InterPro" id="IPR006091">
    <property type="entry name" value="Acyl-CoA_Oxase/DH_mid-dom"/>
</dbReference>
<evidence type="ECO:0000256" key="7">
    <source>
        <dbReference type="ARBA" id="ARBA00068311"/>
    </source>
</evidence>
<feature type="domain" description="Acyl-CoA oxidase/dehydrogenase middle" evidence="11">
    <location>
        <begin position="141"/>
        <end position="232"/>
    </location>
</feature>
<comment type="catalytic activity">
    <reaction evidence="5">
        <text>3-sulfinopropanoyl-CoA + H2O = propanoyl-CoA + sulfite + H(+)</text>
        <dbReference type="Rhea" id="RHEA:41624"/>
        <dbReference type="ChEBI" id="CHEBI:15377"/>
        <dbReference type="ChEBI" id="CHEBI:15378"/>
        <dbReference type="ChEBI" id="CHEBI:17359"/>
        <dbReference type="ChEBI" id="CHEBI:57392"/>
        <dbReference type="ChEBI" id="CHEBI:78349"/>
        <dbReference type="EC" id="3.13.1.4"/>
    </reaction>
    <physiologicalReaction direction="left-to-right" evidence="5">
        <dbReference type="Rhea" id="RHEA:41625"/>
    </physiologicalReaction>
</comment>
<evidence type="ECO:0000256" key="8">
    <source>
        <dbReference type="ARBA" id="ARBA00075603"/>
    </source>
</evidence>
<dbReference type="Pfam" id="PF02770">
    <property type="entry name" value="Acyl-CoA_dh_M"/>
    <property type="match status" value="1"/>
</dbReference>
<dbReference type="SUPFAM" id="SSF47203">
    <property type="entry name" value="Acyl-CoA dehydrogenase C-terminal domain-like"/>
    <property type="match status" value="1"/>
</dbReference>
<dbReference type="InterPro" id="IPR037069">
    <property type="entry name" value="AcylCoA_DH/ox_N_sf"/>
</dbReference>
<dbReference type="Gene3D" id="1.20.140.10">
    <property type="entry name" value="Butyryl-CoA Dehydrogenase, subunit A, domain 3"/>
    <property type="match status" value="1"/>
</dbReference>
<dbReference type="Pfam" id="PF02771">
    <property type="entry name" value="Acyl-CoA_dh_N"/>
    <property type="match status" value="1"/>
</dbReference>
<evidence type="ECO:0000256" key="6">
    <source>
        <dbReference type="ARBA" id="ARBA00066461"/>
    </source>
</evidence>
<dbReference type="PIRSF" id="PIRSF016578">
    <property type="entry name" value="HsaA"/>
    <property type="match status" value="1"/>
</dbReference>
<dbReference type="Proteomes" id="UP000199233">
    <property type="component" value="Unassembled WGS sequence"/>
</dbReference>
<protein>
    <recommendedName>
        <fullName evidence="7">3-sulfinopropanoyl-CoA desulfinase</fullName>
        <ecNumber evidence="6">3.13.1.4</ecNumber>
    </recommendedName>
    <alternativeName>
        <fullName evidence="8">3-sulfinopropionyl coenzyme A desulfinase</fullName>
    </alternativeName>
</protein>
<keyword evidence="3 9" id="KW-0285">Flavoprotein</keyword>
<dbReference type="AlphaFoldDB" id="A0A1H9BN37"/>
<dbReference type="PANTHER" id="PTHR43884">
    <property type="entry name" value="ACYL-COA DEHYDROGENASE"/>
    <property type="match status" value="1"/>
</dbReference>
<dbReference type="GO" id="GO:0050660">
    <property type="term" value="F:flavin adenine dinucleotide binding"/>
    <property type="evidence" value="ECO:0007669"/>
    <property type="project" value="InterPro"/>
</dbReference>
<evidence type="ECO:0000256" key="2">
    <source>
        <dbReference type="ARBA" id="ARBA00009347"/>
    </source>
</evidence>
<evidence type="ECO:0000259" key="10">
    <source>
        <dbReference type="Pfam" id="PF00441"/>
    </source>
</evidence>
<dbReference type="EMBL" id="FOFS01000002">
    <property type="protein sequence ID" value="SEP89798.1"/>
    <property type="molecule type" value="Genomic_DNA"/>
</dbReference>
<evidence type="ECO:0000259" key="12">
    <source>
        <dbReference type="Pfam" id="PF02771"/>
    </source>
</evidence>
<keyword evidence="4 9" id="KW-0274">FAD</keyword>
<evidence type="ECO:0000259" key="11">
    <source>
        <dbReference type="Pfam" id="PF02770"/>
    </source>
</evidence>
<dbReference type="InterPro" id="IPR046373">
    <property type="entry name" value="Acyl-CoA_Oxase/DH_mid-dom_sf"/>
</dbReference>